<dbReference type="AlphaFoldDB" id="A0A4Q1KCM9"/>
<reference evidence="3" key="1">
    <citation type="submission" date="2019-01" db="EMBL/GenBank/DDBJ databases">
        <title>Cytophagaceae bacterium strain CAR-16.</title>
        <authorList>
            <person name="Chen W.-M."/>
        </authorList>
    </citation>
    <scope>NUCLEOTIDE SEQUENCE [LARGE SCALE GENOMIC DNA]</scope>
    <source>
        <strain evidence="3">WWJ-16</strain>
    </source>
</reference>
<evidence type="ECO:0000313" key="3">
    <source>
        <dbReference type="Proteomes" id="UP000289857"/>
    </source>
</evidence>
<evidence type="ECO:0000256" key="1">
    <source>
        <dbReference type="SAM" id="SignalP"/>
    </source>
</evidence>
<evidence type="ECO:0008006" key="4">
    <source>
        <dbReference type="Google" id="ProtNLM"/>
    </source>
</evidence>
<dbReference type="RefSeq" id="WP_129460397.1">
    <property type="nucleotide sequence ID" value="NZ_SBKN01000001.1"/>
</dbReference>
<dbReference type="EMBL" id="SBKN01000001">
    <property type="protein sequence ID" value="RXR24421.1"/>
    <property type="molecule type" value="Genomic_DNA"/>
</dbReference>
<gene>
    <name evidence="2" type="ORF">EQG61_02955</name>
</gene>
<name>A0A4Q1KCM9_9FLAO</name>
<dbReference type="Proteomes" id="UP000289857">
    <property type="component" value="Unassembled WGS sequence"/>
</dbReference>
<proteinExistence type="predicted"/>
<sequence length="124" mass="14056">MKKATVVIAFLLVSMINFAQETNTLIGKWTFKEPYEVEKFEADELKMVNEMFKNLSLEITAKEITISLFGKSEKSEYTIPKDKPNVIQLTSKTGQSVEVEILKKEEKQIVVKIGRAGPFVLVKA</sequence>
<accession>A0A4Q1KCM9</accession>
<evidence type="ECO:0000313" key="2">
    <source>
        <dbReference type="EMBL" id="RXR24421.1"/>
    </source>
</evidence>
<feature type="signal peptide" evidence="1">
    <location>
        <begin position="1"/>
        <end position="19"/>
    </location>
</feature>
<feature type="chain" id="PRO_5020430531" description="Lipocalin-like domain-containing protein" evidence="1">
    <location>
        <begin position="20"/>
        <end position="124"/>
    </location>
</feature>
<protein>
    <recommendedName>
        <fullName evidence="4">Lipocalin-like domain-containing protein</fullName>
    </recommendedName>
</protein>
<organism evidence="2 3">
    <name type="scientific">Flavobacterium stagni</name>
    <dbReference type="NCBI Taxonomy" id="2506421"/>
    <lineage>
        <taxon>Bacteria</taxon>
        <taxon>Pseudomonadati</taxon>
        <taxon>Bacteroidota</taxon>
        <taxon>Flavobacteriia</taxon>
        <taxon>Flavobacteriales</taxon>
        <taxon>Flavobacteriaceae</taxon>
        <taxon>Flavobacterium</taxon>
    </lineage>
</organism>
<comment type="caution">
    <text evidence="2">The sequence shown here is derived from an EMBL/GenBank/DDBJ whole genome shotgun (WGS) entry which is preliminary data.</text>
</comment>
<keyword evidence="3" id="KW-1185">Reference proteome</keyword>
<keyword evidence="1" id="KW-0732">Signal</keyword>